<dbReference type="SUPFAM" id="SSF51905">
    <property type="entry name" value="FAD/NAD(P)-binding domain"/>
    <property type="match status" value="1"/>
</dbReference>
<keyword evidence="2" id="KW-0285">Flavoprotein</keyword>
<feature type="binding site" evidence="2">
    <location>
        <position position="87"/>
    </location>
    <ligand>
        <name>7-chloro-L-tryptophan</name>
        <dbReference type="ChEBI" id="CHEBI:58713"/>
    </ligand>
</feature>
<protein>
    <submittedName>
        <fullName evidence="3">Tryptophan halogenase family protein</fullName>
    </submittedName>
</protein>
<feature type="binding site" evidence="2">
    <location>
        <position position="342"/>
    </location>
    <ligand>
        <name>FAD</name>
        <dbReference type="ChEBI" id="CHEBI:57692"/>
    </ligand>
</feature>
<dbReference type="AlphaFoldDB" id="A0AAW8R786"/>
<evidence type="ECO:0000256" key="2">
    <source>
        <dbReference type="PIRSR" id="PIRSR011396-2"/>
    </source>
</evidence>
<feature type="binding site" evidence="2">
    <location>
        <position position="351"/>
    </location>
    <ligand>
        <name>L-tryptophan</name>
        <dbReference type="ChEBI" id="CHEBI:57912"/>
    </ligand>
</feature>
<dbReference type="PANTHER" id="PTHR43747:SF4">
    <property type="entry name" value="FLAVIN-DEPENDENT TRYPTOPHAN HALOGENASE"/>
    <property type="match status" value="1"/>
</dbReference>
<keyword evidence="2" id="KW-0274">FAD</keyword>
<keyword evidence="4" id="KW-1185">Reference proteome</keyword>
<dbReference type="PANTHER" id="PTHR43747">
    <property type="entry name" value="FAD-BINDING PROTEIN"/>
    <property type="match status" value="1"/>
</dbReference>
<evidence type="ECO:0000313" key="3">
    <source>
        <dbReference type="EMBL" id="MDT0583033.1"/>
    </source>
</evidence>
<keyword evidence="2" id="KW-0547">Nucleotide-binding</keyword>
<dbReference type="GO" id="GO:0004497">
    <property type="term" value="F:monooxygenase activity"/>
    <property type="evidence" value="ECO:0007669"/>
    <property type="project" value="InterPro"/>
</dbReference>
<dbReference type="Proteomes" id="UP001249020">
    <property type="component" value="Unassembled WGS sequence"/>
</dbReference>
<feature type="binding site" evidence="2">
    <location>
        <begin position="21"/>
        <end position="24"/>
    </location>
    <ligand>
        <name>FAD</name>
        <dbReference type="ChEBI" id="CHEBI:57692"/>
    </ligand>
</feature>
<dbReference type="RefSeq" id="WP_311361811.1">
    <property type="nucleotide sequence ID" value="NZ_JAVRIE010000004.1"/>
</dbReference>
<dbReference type="PIRSF" id="PIRSF011396">
    <property type="entry name" value="Trp_halogenase"/>
    <property type="match status" value="1"/>
</dbReference>
<evidence type="ECO:0000256" key="1">
    <source>
        <dbReference type="PIRSR" id="PIRSR011396-1"/>
    </source>
</evidence>
<sequence length="497" mass="56448">MNETTTTQQNNAPKTIVIAGGGTAGWMAASLMHHRWAKFGTHICLVESPSIGIIGVGEGSTPTLKRFFDDLHISEQEWMPECNATYKVNIEFAGWSPQSGIEAYSHPFLSQVDTFSEPHFFTNCLTRRHGVSVNTTPSDFFLNGWLAKHQHDPVAAPTFPFAVEYGYHFDSALLGQFLAKRASQLGVKHIQANIEHVELTKQGNISHLVLDNGEQVQGDFFVDCTGFDALLMQKHLKQGFTPFKDNLFNDAAIAIPSASLTDFSPQTKATALSNGWAWQIPLQHRTGNGYVYSSSFINKEDAEKELRQHLGMLDADVQARHLKMNVGQIEKHWHQNCLAIGLSQGFIEPLEATALHLTQISIEMFMDEFEDGHFSDQYQSRFNQAMAERYERVRDYIVAHYKLNTRQDSDYWRENRDNMKLSDSLLQLLTVWYERGDLRQEIYRQGLQMHFGVSSWHCLLAGYGAFPSLRPDDLTVADQFEEHKLAEMFKGCLLNFK</sequence>
<dbReference type="InterPro" id="IPR036188">
    <property type="entry name" value="FAD/NAD-bd_sf"/>
</dbReference>
<dbReference type="GO" id="GO:0000166">
    <property type="term" value="F:nucleotide binding"/>
    <property type="evidence" value="ECO:0007669"/>
    <property type="project" value="UniProtKB-KW"/>
</dbReference>
<proteinExistence type="predicted"/>
<organism evidence="3 4">
    <name type="scientific">Brumicola blandensis</name>
    <dbReference type="NCBI Taxonomy" id="3075611"/>
    <lineage>
        <taxon>Bacteria</taxon>
        <taxon>Pseudomonadati</taxon>
        <taxon>Pseudomonadota</taxon>
        <taxon>Gammaproteobacteria</taxon>
        <taxon>Alteromonadales</taxon>
        <taxon>Alteromonadaceae</taxon>
        <taxon>Brumicola</taxon>
    </lineage>
</organism>
<dbReference type="EMBL" id="JAVRIE010000004">
    <property type="protein sequence ID" value="MDT0583033.1"/>
    <property type="molecule type" value="Genomic_DNA"/>
</dbReference>
<comment type="caution">
    <text evidence="3">The sequence shown here is derived from an EMBL/GenBank/DDBJ whole genome shotgun (WGS) entry which is preliminary data.</text>
</comment>
<gene>
    <name evidence="3" type="ORF">RM544_10830</name>
</gene>
<dbReference type="Pfam" id="PF04820">
    <property type="entry name" value="Trp_halogenase"/>
    <property type="match status" value="1"/>
</dbReference>
<dbReference type="InterPro" id="IPR006905">
    <property type="entry name" value="Flavin_halogenase"/>
</dbReference>
<dbReference type="InterPro" id="IPR050816">
    <property type="entry name" value="Flavin-dep_Halogenase_NPB"/>
</dbReference>
<evidence type="ECO:0000313" key="4">
    <source>
        <dbReference type="Proteomes" id="UP001249020"/>
    </source>
</evidence>
<feature type="active site" evidence="1">
    <location>
        <position position="87"/>
    </location>
</feature>
<dbReference type="InterPro" id="IPR033856">
    <property type="entry name" value="Trp_halogen"/>
</dbReference>
<reference evidence="3 4" key="1">
    <citation type="submission" date="2023-09" db="EMBL/GenBank/DDBJ databases">
        <authorList>
            <person name="Rey-Velasco X."/>
        </authorList>
    </citation>
    <scope>NUCLEOTIDE SEQUENCE [LARGE SCALE GENOMIC DNA]</scope>
    <source>
        <strain evidence="3 4">W409</strain>
    </source>
</reference>
<name>A0AAW8R786_9ALTE</name>
<dbReference type="Gene3D" id="3.50.50.60">
    <property type="entry name" value="FAD/NAD(P)-binding domain"/>
    <property type="match status" value="1"/>
</dbReference>
<accession>A0AAW8R786</accession>